<dbReference type="AlphaFoldDB" id="U6GD89"/>
<organism evidence="1 2">
    <name type="scientific">Eimeria acervulina</name>
    <name type="common">Coccidian parasite</name>
    <dbReference type="NCBI Taxonomy" id="5801"/>
    <lineage>
        <taxon>Eukaryota</taxon>
        <taxon>Sar</taxon>
        <taxon>Alveolata</taxon>
        <taxon>Apicomplexa</taxon>
        <taxon>Conoidasida</taxon>
        <taxon>Coccidia</taxon>
        <taxon>Eucoccidiorida</taxon>
        <taxon>Eimeriorina</taxon>
        <taxon>Eimeriidae</taxon>
        <taxon>Eimeria</taxon>
    </lineage>
</organism>
<dbReference type="EMBL" id="HG670622">
    <property type="protein sequence ID" value="CDI77318.1"/>
    <property type="molecule type" value="Genomic_DNA"/>
</dbReference>
<evidence type="ECO:0000313" key="1">
    <source>
        <dbReference type="EMBL" id="CDI77318.1"/>
    </source>
</evidence>
<dbReference type="VEuPathDB" id="ToxoDB:EAH_00023270"/>
<gene>
    <name evidence="1" type="ORF">EAH_00023270</name>
</gene>
<dbReference type="Proteomes" id="UP000018050">
    <property type="component" value="Unassembled WGS sequence"/>
</dbReference>
<sequence>MQHGRLHKKEFVYTRLLVKEPAAAAAAAAATFAASVAVTAAAAAALAHVLNELGNLLLLLEEMGRAEPQQTALSSTVLPANQSSFSSLESCAGAVAAAAAEAAPNNKHVQKGWPLTVDSSSCAAAAAAVLSGCPYTALAWKEGGCPATAAAAAAAAAAPCCHSDSSILADGCMCGSEHHLQCHQQQLLQQQQLAQLFSCCDTTSVDGLLLGLLAKITAEHPQLLQGKFLAFKETTEKEHYPVCVKELALKTAEMHHHYHQQQQQQQQLAALSNSSSQRIVMIGLECSSSSRQVRLLRWARRHLLRSGDVVVLVSCWELARDPKYVRVPGMILAATSAAGAYNRQQQQQVQQRLRDLAESALKGLHVYCLAVPIMLQRLAAAATTAAAAAAAAKAAEAAKAEAAADS</sequence>
<reference evidence="1" key="1">
    <citation type="submission" date="2013-10" db="EMBL/GenBank/DDBJ databases">
        <title>Genomic analysis of the causative agents of coccidiosis in chickens.</title>
        <authorList>
            <person name="Reid A.J."/>
            <person name="Blake D."/>
            <person name="Billington K."/>
            <person name="Browne H."/>
            <person name="Dunn M."/>
            <person name="Hung S."/>
            <person name="Kawahara F."/>
            <person name="Miranda-Saavedra D."/>
            <person name="Mourier T."/>
            <person name="Nagra H."/>
            <person name="Otto T.D."/>
            <person name="Rawlings N."/>
            <person name="Sanchez A."/>
            <person name="Sanders M."/>
            <person name="Subramaniam C."/>
            <person name="Tay Y."/>
            <person name="Dear P."/>
            <person name="Doerig C."/>
            <person name="Gruber A."/>
            <person name="Parkinson J."/>
            <person name="Shirley M."/>
            <person name="Wan K.L."/>
            <person name="Berriman M."/>
            <person name="Tomley F."/>
            <person name="Pain A."/>
        </authorList>
    </citation>
    <scope>NUCLEOTIDE SEQUENCE</scope>
    <source>
        <strain evidence="1">Houghton</strain>
    </source>
</reference>
<dbReference type="InterPro" id="IPR052145">
    <property type="entry name" value="Mediator/Homeobox_domain"/>
</dbReference>
<proteinExistence type="predicted"/>
<protein>
    <submittedName>
        <fullName evidence="1">Uncharacterized protein</fullName>
    </submittedName>
</protein>
<evidence type="ECO:0000313" key="2">
    <source>
        <dbReference type="Proteomes" id="UP000018050"/>
    </source>
</evidence>
<dbReference type="OMA" id="AQLFSCC"/>
<dbReference type="PANTHER" id="PTHR24330:SF19">
    <property type="entry name" value="MEDIATOR OF RNA POLYMERASE II TRANSCRIPTION SUBUNIT 29"/>
    <property type="match status" value="1"/>
</dbReference>
<dbReference type="RefSeq" id="XP_013252310.1">
    <property type="nucleotide sequence ID" value="XM_013396856.1"/>
</dbReference>
<reference evidence="1" key="2">
    <citation type="submission" date="2013-10" db="EMBL/GenBank/DDBJ databases">
        <authorList>
            <person name="Aslett M."/>
        </authorList>
    </citation>
    <scope>NUCLEOTIDE SEQUENCE</scope>
    <source>
        <strain evidence="1">Houghton</strain>
    </source>
</reference>
<keyword evidence="2" id="KW-1185">Reference proteome</keyword>
<dbReference type="OrthoDB" id="329185at2759"/>
<accession>U6GD89</accession>
<name>U6GD89_EIMAC</name>
<dbReference type="GeneID" id="25270397"/>
<dbReference type="PANTHER" id="PTHR24330">
    <property type="entry name" value="HOMEOBOX PROTEIN BARH-LIKE"/>
    <property type="match status" value="1"/>
</dbReference>